<evidence type="ECO:0000313" key="5">
    <source>
        <dbReference type="Proteomes" id="UP000189670"/>
    </source>
</evidence>
<accession>A0A1V1NYD6</accession>
<evidence type="ECO:0000256" key="3">
    <source>
        <dbReference type="ARBA" id="ARBA00023002"/>
    </source>
</evidence>
<feature type="non-terminal residue" evidence="4">
    <location>
        <position position="247"/>
    </location>
</feature>
<dbReference type="GO" id="GO:0018580">
    <property type="term" value="F:nitronate monooxygenase activity"/>
    <property type="evidence" value="ECO:0007669"/>
    <property type="project" value="InterPro"/>
</dbReference>
<dbReference type="PANTHER" id="PTHR32332:SF20">
    <property type="entry name" value="2-NITROPROPANE DIOXYGENASE-LIKE PROTEIN"/>
    <property type="match status" value="1"/>
</dbReference>
<dbReference type="Gene3D" id="3.20.20.70">
    <property type="entry name" value="Aldolase class I"/>
    <property type="match status" value="1"/>
</dbReference>
<evidence type="ECO:0000256" key="1">
    <source>
        <dbReference type="ARBA" id="ARBA00022630"/>
    </source>
</evidence>
<dbReference type="Proteomes" id="UP000189670">
    <property type="component" value="Unassembled WGS sequence"/>
</dbReference>
<evidence type="ECO:0000256" key="2">
    <source>
        <dbReference type="ARBA" id="ARBA00022643"/>
    </source>
</evidence>
<dbReference type="EMBL" id="ATBP01001287">
    <property type="protein sequence ID" value="ETR67632.1"/>
    <property type="molecule type" value="Genomic_DNA"/>
</dbReference>
<protein>
    <submittedName>
        <fullName evidence="4">Enoyl-[acyl carrier protein] reductase II</fullName>
    </submittedName>
</protein>
<proteinExistence type="predicted"/>
<dbReference type="InterPro" id="IPR004136">
    <property type="entry name" value="NMO"/>
</dbReference>
<dbReference type="SUPFAM" id="SSF51412">
    <property type="entry name" value="Inosine monophosphate dehydrogenase (IMPDH)"/>
    <property type="match status" value="1"/>
</dbReference>
<comment type="caution">
    <text evidence="4">The sequence shown here is derived from an EMBL/GenBank/DDBJ whole genome shotgun (WGS) entry which is preliminary data.</text>
</comment>
<evidence type="ECO:0000313" key="4">
    <source>
        <dbReference type="EMBL" id="ETR67632.1"/>
    </source>
</evidence>
<keyword evidence="2" id="KW-0288">FMN</keyword>
<keyword evidence="1" id="KW-0285">Flavoprotein</keyword>
<dbReference type="CDD" id="cd04730">
    <property type="entry name" value="NPD_like"/>
    <property type="match status" value="1"/>
</dbReference>
<sequence length="247" mass="25581">MFYTKVCKILNIQYPIILGGMVWVGKARLVAAVSEAGGLGLLGAGSMTVQDITSETNEIKALTNKPFGVNIPLVRPDAVEIIDAALKCGASVISTSSGNPKVFTPMIHDSGAKVIHVVSSVKFAEKCEQAGVDIIVAEGFEAGGHNGFDEITTMTLTPQVVDAVKTPVVSAGGIADGRGFIAALAMGAQGIQMGTRFMATLESAAHDNVKNAIIQMSDKGTCVTGRTTVGPTRCLKNNITVCIASAE</sequence>
<dbReference type="Pfam" id="PF03060">
    <property type="entry name" value="NMO"/>
    <property type="match status" value="1"/>
</dbReference>
<reference evidence="5" key="1">
    <citation type="submission" date="2012-11" db="EMBL/GenBank/DDBJ databases">
        <authorList>
            <person name="Lucero-Rivera Y.E."/>
            <person name="Tovar-Ramirez D."/>
        </authorList>
    </citation>
    <scope>NUCLEOTIDE SEQUENCE [LARGE SCALE GENOMIC DNA]</scope>
    <source>
        <strain evidence="5">Araruama</strain>
    </source>
</reference>
<keyword evidence="3" id="KW-0560">Oxidoreductase</keyword>
<dbReference type="AlphaFoldDB" id="A0A1V1NYD6"/>
<organism evidence="4 5">
    <name type="scientific">Candidatus Magnetoglobus multicellularis str. Araruama</name>
    <dbReference type="NCBI Taxonomy" id="890399"/>
    <lineage>
        <taxon>Bacteria</taxon>
        <taxon>Pseudomonadati</taxon>
        <taxon>Thermodesulfobacteriota</taxon>
        <taxon>Desulfobacteria</taxon>
        <taxon>Desulfobacterales</taxon>
        <taxon>Desulfobacteraceae</taxon>
        <taxon>Candidatus Magnetoglobus</taxon>
    </lineage>
</organism>
<dbReference type="PANTHER" id="PTHR32332">
    <property type="entry name" value="2-NITROPROPANE DIOXYGENASE"/>
    <property type="match status" value="1"/>
</dbReference>
<name>A0A1V1NYD6_9BACT</name>
<dbReference type="InterPro" id="IPR013785">
    <property type="entry name" value="Aldolase_TIM"/>
</dbReference>
<gene>
    <name evidence="4" type="ORF">OMM_11381</name>
</gene>